<keyword evidence="1" id="KW-1133">Transmembrane helix</keyword>
<feature type="transmembrane region" description="Helical" evidence="1">
    <location>
        <begin position="6"/>
        <end position="24"/>
    </location>
</feature>
<evidence type="ECO:0000256" key="1">
    <source>
        <dbReference type="SAM" id="Phobius"/>
    </source>
</evidence>
<evidence type="ECO:0000313" key="2">
    <source>
        <dbReference type="EMBL" id="JAE12027.1"/>
    </source>
</evidence>
<proteinExistence type="predicted"/>
<keyword evidence="1" id="KW-0812">Transmembrane</keyword>
<protein>
    <submittedName>
        <fullName evidence="2">Uncharacterized protein</fullName>
    </submittedName>
</protein>
<dbReference type="EMBL" id="GBRH01185869">
    <property type="protein sequence ID" value="JAE12027.1"/>
    <property type="molecule type" value="Transcribed_RNA"/>
</dbReference>
<name>A0A0A9FI72_ARUDO</name>
<reference evidence="2" key="2">
    <citation type="journal article" date="2015" name="Data Brief">
        <title>Shoot transcriptome of the giant reed, Arundo donax.</title>
        <authorList>
            <person name="Barrero R.A."/>
            <person name="Guerrero F.D."/>
            <person name="Moolhuijzen P."/>
            <person name="Goolsby J.A."/>
            <person name="Tidwell J."/>
            <person name="Bellgard S.E."/>
            <person name="Bellgard M.I."/>
        </authorList>
    </citation>
    <scope>NUCLEOTIDE SEQUENCE</scope>
    <source>
        <tissue evidence="2">Shoot tissue taken approximately 20 cm above the soil surface</tissue>
    </source>
</reference>
<keyword evidence="1" id="KW-0472">Membrane</keyword>
<dbReference type="AlphaFoldDB" id="A0A0A9FI72"/>
<accession>A0A0A9FI72</accession>
<sequence>MIFVSYFSDTLMPQMLIILALLMAGRIRG</sequence>
<organism evidence="2">
    <name type="scientific">Arundo donax</name>
    <name type="common">Giant reed</name>
    <name type="synonym">Donax arundinaceus</name>
    <dbReference type="NCBI Taxonomy" id="35708"/>
    <lineage>
        <taxon>Eukaryota</taxon>
        <taxon>Viridiplantae</taxon>
        <taxon>Streptophyta</taxon>
        <taxon>Embryophyta</taxon>
        <taxon>Tracheophyta</taxon>
        <taxon>Spermatophyta</taxon>
        <taxon>Magnoliopsida</taxon>
        <taxon>Liliopsida</taxon>
        <taxon>Poales</taxon>
        <taxon>Poaceae</taxon>
        <taxon>PACMAD clade</taxon>
        <taxon>Arundinoideae</taxon>
        <taxon>Arundineae</taxon>
        <taxon>Arundo</taxon>
    </lineage>
</organism>
<reference evidence="2" key="1">
    <citation type="submission" date="2014-09" db="EMBL/GenBank/DDBJ databases">
        <authorList>
            <person name="Magalhaes I.L.F."/>
            <person name="Oliveira U."/>
            <person name="Santos F.R."/>
            <person name="Vidigal T.H.D.A."/>
            <person name="Brescovit A.D."/>
            <person name="Santos A.J."/>
        </authorList>
    </citation>
    <scope>NUCLEOTIDE SEQUENCE</scope>
    <source>
        <tissue evidence="2">Shoot tissue taken approximately 20 cm above the soil surface</tissue>
    </source>
</reference>